<proteinExistence type="predicted"/>
<dbReference type="EMBL" id="JBHRZI010000029">
    <property type="protein sequence ID" value="MFC3896536.1"/>
    <property type="molecule type" value="Genomic_DNA"/>
</dbReference>
<feature type="non-terminal residue" evidence="1">
    <location>
        <position position="373"/>
    </location>
</feature>
<protein>
    <recommendedName>
        <fullName evidence="3">Alanine--tRNA ligase</fullName>
    </recommendedName>
</protein>
<evidence type="ECO:0008006" key="3">
    <source>
        <dbReference type="Google" id="ProtNLM"/>
    </source>
</evidence>
<keyword evidence="2" id="KW-1185">Reference proteome</keyword>
<evidence type="ECO:0000313" key="2">
    <source>
        <dbReference type="Proteomes" id="UP001595690"/>
    </source>
</evidence>
<name>A0ABV8C3M6_9PSEU</name>
<comment type="caution">
    <text evidence="1">The sequence shown here is derived from an EMBL/GenBank/DDBJ whole genome shotgun (WGS) entry which is preliminary data.</text>
</comment>
<dbReference type="InterPro" id="IPR045864">
    <property type="entry name" value="aa-tRNA-synth_II/BPL/LPL"/>
</dbReference>
<dbReference type="Proteomes" id="UP001595690">
    <property type="component" value="Unassembled WGS sequence"/>
</dbReference>
<dbReference type="Gene3D" id="3.30.930.10">
    <property type="entry name" value="Bira Bifunctional Protein, Domain 2"/>
    <property type="match status" value="1"/>
</dbReference>
<gene>
    <name evidence="1" type="ORF">ACFOWZ_34105</name>
</gene>
<reference evidence="2" key="1">
    <citation type="journal article" date="2019" name="Int. J. Syst. Evol. Microbiol.">
        <title>The Global Catalogue of Microorganisms (GCM) 10K type strain sequencing project: providing services to taxonomists for standard genome sequencing and annotation.</title>
        <authorList>
            <consortium name="The Broad Institute Genomics Platform"/>
            <consortium name="The Broad Institute Genome Sequencing Center for Infectious Disease"/>
            <person name="Wu L."/>
            <person name="Ma J."/>
        </authorList>
    </citation>
    <scope>NUCLEOTIDE SEQUENCE [LARGE SCALE GENOMIC DNA]</scope>
    <source>
        <strain evidence="2">CGMCC 4.7405</strain>
    </source>
</reference>
<organism evidence="1 2">
    <name type="scientific">Lentzea rhizosphaerae</name>
    <dbReference type="NCBI Taxonomy" id="2041025"/>
    <lineage>
        <taxon>Bacteria</taxon>
        <taxon>Bacillati</taxon>
        <taxon>Actinomycetota</taxon>
        <taxon>Actinomycetes</taxon>
        <taxon>Pseudonocardiales</taxon>
        <taxon>Pseudonocardiaceae</taxon>
        <taxon>Lentzea</taxon>
    </lineage>
</organism>
<dbReference type="RefSeq" id="WP_382378064.1">
    <property type="nucleotide sequence ID" value="NZ_JBHRZI010000029.1"/>
</dbReference>
<sequence length="373" mass="40846">MSFDAFADTHLRARGWAAATCPMCSRLYYAKKTVENCGSFKCAGRYFFTELPGRRRSLPLVDLHDRLGKAFAEVGIPSFPAVPAINPHDDTLFIVAGIQAIYPGLYETGAVPVERQELGPRFVAQPSVRWNSHGHVGAGITTSFVNTCLLESPSSPARHLELLDVWLDTLSGLGLFAGHFRLVLRRTETERLVVWKLHINHGGLELGDAAYVESPAGNVSDLGLGLERVAWALGGGDYFDAIGPWPFVFHAPPRLVDSLRTLTLLVASGGRPGTRSVGQRVRRLAKDCAEFLPLVPVEQVVAHHHRFWSVFADLPVPVERTVAQIRREIDARYLRAVCDSLGTAVPAGIGDLDTRLQALPAQGIHPEDVRRAT</sequence>
<evidence type="ECO:0000313" key="1">
    <source>
        <dbReference type="EMBL" id="MFC3896536.1"/>
    </source>
</evidence>
<accession>A0ABV8C3M6</accession>